<dbReference type="RefSeq" id="WP_064715694.1">
    <property type="nucleotide sequence ID" value="NZ_JMTM01000053.1"/>
</dbReference>
<sequence length="445" mass="50733">MKKIFFIATFIIFSALLFLNSCSNEDPVNKGKPDLININLARECFNSTPIKIKKNIYFSNELDWERGHFENDTLSIPILSNKPILIKILKNRSTSKYLYPFLLITKNKSNNTYDYNLKVFIATNSNGFDKESYHLYDTNNKLILNKEKLRIKETSKKSKSSAVECELWGMFSTNLETGEEKLLYTWWQCSDSNQPEQAPPGNGGGGEAISCGPGYIQDEYGNCVLDDQIIVELTGKVKCIYDKLMNSNSGFKNSILKFDGEFPVSHLKLTINNTLASNVYGETQPPVDFVTEIQFNENSFTSLSDLGAATVFAHEIIHAEIFRKMLSAAQRGTLNSNTPEEQVILVNSLKNNFPGLYDYYERRWKPTWNHEMMANHYRSIIADMIQQFDNNRLPRSTYEAVAWVGLGKLDKNVTTIAWDNLPPDVKASIDILIRDNFYNGPKNCN</sequence>
<keyword evidence="3" id="KW-1185">Reference proteome</keyword>
<name>A0A199XQC4_9FLAO</name>
<proteinExistence type="predicted"/>
<feature type="signal peptide" evidence="1">
    <location>
        <begin position="1"/>
        <end position="23"/>
    </location>
</feature>
<dbReference type="Proteomes" id="UP000093807">
    <property type="component" value="Unassembled WGS sequence"/>
</dbReference>
<accession>A0A199XQC4</accession>
<organism evidence="2 3">
    <name type="scientific">Flavobacterium succinicans</name>
    <dbReference type="NCBI Taxonomy" id="29536"/>
    <lineage>
        <taxon>Bacteria</taxon>
        <taxon>Pseudomonadati</taxon>
        <taxon>Bacteroidota</taxon>
        <taxon>Flavobacteriia</taxon>
        <taxon>Flavobacteriales</taxon>
        <taxon>Flavobacteriaceae</taxon>
        <taxon>Flavobacterium</taxon>
    </lineage>
</organism>
<keyword evidence="1" id="KW-0732">Signal</keyword>
<evidence type="ECO:0000256" key="1">
    <source>
        <dbReference type="SAM" id="SignalP"/>
    </source>
</evidence>
<dbReference type="OrthoDB" id="1450227at2"/>
<feature type="chain" id="PRO_5008286789" evidence="1">
    <location>
        <begin position="24"/>
        <end position="445"/>
    </location>
</feature>
<comment type="caution">
    <text evidence="2">The sequence shown here is derived from an EMBL/GenBank/DDBJ whole genome shotgun (WGS) entry which is preliminary data.</text>
</comment>
<gene>
    <name evidence="2" type="ORF">FLB_18930</name>
</gene>
<dbReference type="AlphaFoldDB" id="A0A199XQC4"/>
<evidence type="ECO:0000313" key="2">
    <source>
        <dbReference type="EMBL" id="OAZ03617.1"/>
    </source>
</evidence>
<dbReference type="PATRIC" id="fig|29536.5.peg.1984"/>
<dbReference type="EMBL" id="JMTM01000053">
    <property type="protein sequence ID" value="OAZ03617.1"/>
    <property type="molecule type" value="Genomic_DNA"/>
</dbReference>
<protein>
    <submittedName>
        <fullName evidence="2">Uncharacterized protein</fullName>
    </submittedName>
</protein>
<evidence type="ECO:0000313" key="3">
    <source>
        <dbReference type="Proteomes" id="UP000093807"/>
    </source>
</evidence>
<reference evidence="2 3" key="1">
    <citation type="submission" date="2016-06" db="EMBL/GenBank/DDBJ databases">
        <title>Draft genome sequence of Flavobacterium succinicans strain DD5b.</title>
        <authorList>
            <person name="Poehlein A."/>
            <person name="Daniel R."/>
            <person name="Simeonova D.D."/>
        </authorList>
    </citation>
    <scope>NUCLEOTIDE SEQUENCE [LARGE SCALE GENOMIC DNA]</scope>
    <source>
        <strain evidence="2 3">DD5b</strain>
    </source>
</reference>